<dbReference type="InterPro" id="IPR002645">
    <property type="entry name" value="STAS_dom"/>
</dbReference>
<proteinExistence type="predicted"/>
<dbReference type="PROSITE" id="PS50801">
    <property type="entry name" value="STAS"/>
    <property type="match status" value="1"/>
</dbReference>
<organism evidence="3 4">
    <name type="scientific">Nocardioides iriomotensis</name>
    <dbReference type="NCBI Taxonomy" id="715784"/>
    <lineage>
        <taxon>Bacteria</taxon>
        <taxon>Bacillati</taxon>
        <taxon>Actinomycetota</taxon>
        <taxon>Actinomycetes</taxon>
        <taxon>Propionibacteriales</taxon>
        <taxon>Nocardioidaceae</taxon>
        <taxon>Nocardioides</taxon>
    </lineage>
</organism>
<gene>
    <name evidence="3" type="ORF">ETU37_20425</name>
</gene>
<evidence type="ECO:0000256" key="1">
    <source>
        <dbReference type="SAM" id="MobiDB-lite"/>
    </source>
</evidence>
<dbReference type="InterPro" id="IPR036513">
    <property type="entry name" value="STAS_dom_sf"/>
</dbReference>
<dbReference type="CDD" id="cd07043">
    <property type="entry name" value="STAS_anti-anti-sigma_factors"/>
    <property type="match status" value="1"/>
</dbReference>
<reference evidence="3 4" key="1">
    <citation type="submission" date="2019-01" db="EMBL/GenBank/DDBJ databases">
        <title>Nocardioides guangzhouensis sp. nov., an actinobacterium isolated from soil.</title>
        <authorList>
            <person name="Fu Y."/>
            <person name="Cai Y."/>
            <person name="Lin Z."/>
            <person name="Chen P."/>
        </authorList>
    </citation>
    <scope>NUCLEOTIDE SEQUENCE [LARGE SCALE GENOMIC DNA]</scope>
    <source>
        <strain evidence="3 4">NBRC 105384</strain>
    </source>
</reference>
<feature type="region of interest" description="Disordered" evidence="1">
    <location>
        <begin position="141"/>
        <end position="172"/>
    </location>
</feature>
<keyword evidence="4" id="KW-1185">Reference proteome</keyword>
<evidence type="ECO:0000313" key="3">
    <source>
        <dbReference type="EMBL" id="RYU09433.1"/>
    </source>
</evidence>
<dbReference type="EMBL" id="SDPU01000035">
    <property type="protein sequence ID" value="RYU09433.1"/>
    <property type="molecule type" value="Genomic_DNA"/>
</dbReference>
<evidence type="ECO:0000259" key="2">
    <source>
        <dbReference type="PROSITE" id="PS50801"/>
    </source>
</evidence>
<name>A0A4Q5IUM2_9ACTN</name>
<dbReference type="AlphaFoldDB" id="A0A4Q5IUM2"/>
<sequence length="172" mass="19122">MDTTPTGRRTVEVAASQPLGSEGRRRRGDQAMEPAFRTYGGFDAAGLRVVGELDLGSRDRLRSLLRQLAARDVDRVWLDLEGVIFIDCGCMHELERSRQVVLASGRRFELTAASPMFVRVAELALYDELAALGRAVVRQPWRRDQERGDPDPELPDVDADTRNVDGLPHPPG</sequence>
<feature type="domain" description="STAS" evidence="2">
    <location>
        <begin position="47"/>
        <end position="123"/>
    </location>
</feature>
<dbReference type="SUPFAM" id="SSF52091">
    <property type="entry name" value="SpoIIaa-like"/>
    <property type="match status" value="1"/>
</dbReference>
<dbReference type="Proteomes" id="UP000291189">
    <property type="component" value="Unassembled WGS sequence"/>
</dbReference>
<dbReference type="Pfam" id="PF01740">
    <property type="entry name" value="STAS"/>
    <property type="match status" value="1"/>
</dbReference>
<dbReference type="Gene3D" id="3.30.750.24">
    <property type="entry name" value="STAS domain"/>
    <property type="match status" value="1"/>
</dbReference>
<accession>A0A4Q5IUM2</accession>
<protein>
    <submittedName>
        <fullName evidence="3">STAS domain-containing protein</fullName>
    </submittedName>
</protein>
<comment type="caution">
    <text evidence="3">The sequence shown here is derived from an EMBL/GenBank/DDBJ whole genome shotgun (WGS) entry which is preliminary data.</text>
</comment>
<evidence type="ECO:0000313" key="4">
    <source>
        <dbReference type="Proteomes" id="UP000291189"/>
    </source>
</evidence>
<feature type="compositionally biased region" description="Basic and acidic residues" evidence="1">
    <location>
        <begin position="141"/>
        <end position="150"/>
    </location>
</feature>